<accession>A0A9D4Y9G8</accession>
<name>A0A9D4Y9G8_PEA</name>
<keyword evidence="8" id="KW-1185">Reference proteome</keyword>
<proteinExistence type="inferred from homology"/>
<dbReference type="SUPFAM" id="SSF54001">
    <property type="entry name" value="Cysteine proteinases"/>
    <property type="match status" value="1"/>
</dbReference>
<keyword evidence="3" id="KW-0378">Hydrolase</keyword>
<dbReference type="AlphaFoldDB" id="A0A9D4Y9G8"/>
<evidence type="ECO:0000256" key="4">
    <source>
        <dbReference type="SAM" id="Coils"/>
    </source>
</evidence>
<dbReference type="Pfam" id="PF26133">
    <property type="entry name" value="DUF8039"/>
    <property type="match status" value="1"/>
</dbReference>
<dbReference type="PROSITE" id="PS50600">
    <property type="entry name" value="ULP_PROTEASE"/>
    <property type="match status" value="1"/>
</dbReference>
<sequence>MINYINDDVALSILSKLSFKSLKRFGCVRKSWFLLSDNPNFMSMYRHNFFSKYSYDDDTSLVLHIHGHKKLYSFSGEDFENMVELDWPNQIDHLIFLGFGCLNGILCFLDPIWNKIVLWNPTTNELKVIRPSPFESFSAPGALNFDATVSFSTIPNLHGFGYDCVGDDYKFIRNTPIKPKFHTFSPSYRDLKLARDKSLKPFWEIYSLKNNSWKKLEINMPTCSKHNSGFGTFRVYLRGVCHWLNLDGENNYIGASLISFDLSNEMYISTPVPSFAGEHCTGLSVLNDSIALFTYHENMRTFEISTFEISLLGEIGVKESWYKLFTIGPLPWFKSPIGMGKKGEIFFRKKDSELVWFDLNTNTVKHLGFKAVRVTHRVNPGCRIVIYNKKIPLSLSLVRSSRCPGKNSTEYLEISTINTANLKETAFEREGFNTWKSHCVLRFLQIGTASESVNAAYIFSRKDLSRPAIQIPCASKAVVAVRFCPIFFNLKATNSALIPCVSVSLTFSTLLFGKSELASYIGTLVRMHIPITATRWSNKELGSAKDKIWTEILRSFNIEDTTIRKKYILQLAGKRHRGWRTFLTNKYLKDKEIFFVEYDPEYPVKYAIFITEEEWVAFVGQIRDENFKKVSATNRERASNPTYAYKKGRLGYARLEEKILDETKSDATSLPPHVLWKEARVGKDGTVRDDVQHIYDECETLSQSISTAEDQENRSVLSRALNVPEYPGRVRGKGHGCTPTSLYKNPRRRNPSNQEVMETLQALQAQVLQLQKDNERYRCMEKCSSQLKETSEKASINCQNKFPEGISSCQLYLSSPTYRLVGKGKVHNTSGDLLHHRPLPDGHLKVSVDVVLDKDALLPIPDIVSETTLLRDAIGSFVAWPLDLIFIDDETPTKPASKDKGILRHNESVASQKEVFAQGSQQLSQKIGSRQKNKRDLPVTSLPKKGAFVPRYQISLETLVDSSDMATAGAIRLLDMEEDIFGYSCTETIGKEDLEHIFRHQELGVGVIHTYIRFLYDNFMRGNDQLSNRFRFVSSSLVNKALICREPDSCREYLVKRFMASSTNNLYLWPYNSGCHWLLLAIDPLKEVVYFLNSIDGEWTNYPDMKQLVDTSIKVFRSQRQARVPRTKSSNITWIKVQCPLQRNGIDCGYFVMRFMREIINMNQIEIPITYFDEYKCAHYTRLQLEQIKEELCQYFIEKRLISI</sequence>
<evidence type="ECO:0000256" key="3">
    <source>
        <dbReference type="ARBA" id="ARBA00022801"/>
    </source>
</evidence>
<comment type="caution">
    <text evidence="7">The sequence shown here is derived from an EMBL/GenBank/DDBJ whole genome shotgun (WGS) entry which is preliminary data.</text>
</comment>
<dbReference type="PANTHER" id="PTHR33018:SF31">
    <property type="entry name" value="TRANSPOSASE, PTTA_EN_SPM, PLANT"/>
    <property type="match status" value="1"/>
</dbReference>
<organism evidence="7 8">
    <name type="scientific">Pisum sativum</name>
    <name type="common">Garden pea</name>
    <name type="synonym">Lathyrus oleraceus</name>
    <dbReference type="NCBI Taxonomy" id="3888"/>
    <lineage>
        <taxon>Eukaryota</taxon>
        <taxon>Viridiplantae</taxon>
        <taxon>Streptophyta</taxon>
        <taxon>Embryophyta</taxon>
        <taxon>Tracheophyta</taxon>
        <taxon>Spermatophyta</taxon>
        <taxon>Magnoliopsida</taxon>
        <taxon>eudicotyledons</taxon>
        <taxon>Gunneridae</taxon>
        <taxon>Pentapetalae</taxon>
        <taxon>rosids</taxon>
        <taxon>fabids</taxon>
        <taxon>Fabales</taxon>
        <taxon>Fabaceae</taxon>
        <taxon>Papilionoideae</taxon>
        <taxon>50 kb inversion clade</taxon>
        <taxon>NPAAA clade</taxon>
        <taxon>Hologalegina</taxon>
        <taxon>IRL clade</taxon>
        <taxon>Fabeae</taxon>
        <taxon>Lathyrus</taxon>
    </lineage>
</organism>
<dbReference type="NCBIfam" id="TIGR01640">
    <property type="entry name" value="F_box_assoc_1"/>
    <property type="match status" value="1"/>
</dbReference>
<evidence type="ECO:0000256" key="5">
    <source>
        <dbReference type="SAM" id="MobiDB-lite"/>
    </source>
</evidence>
<dbReference type="GO" id="GO:0006508">
    <property type="term" value="P:proteolysis"/>
    <property type="evidence" value="ECO:0007669"/>
    <property type="project" value="UniProtKB-KW"/>
</dbReference>
<protein>
    <recommendedName>
        <fullName evidence="6">Ubiquitin-like protease family profile domain-containing protein</fullName>
    </recommendedName>
</protein>
<evidence type="ECO:0000256" key="1">
    <source>
        <dbReference type="ARBA" id="ARBA00005234"/>
    </source>
</evidence>
<comment type="similarity">
    <text evidence="1">Belongs to the peptidase C48 family.</text>
</comment>
<dbReference type="GO" id="GO:0008234">
    <property type="term" value="F:cysteine-type peptidase activity"/>
    <property type="evidence" value="ECO:0007669"/>
    <property type="project" value="InterPro"/>
</dbReference>
<dbReference type="InterPro" id="IPR038765">
    <property type="entry name" value="Papain-like_cys_pep_sf"/>
</dbReference>
<keyword evidence="2" id="KW-0645">Protease</keyword>
<dbReference type="SUPFAM" id="SSF81383">
    <property type="entry name" value="F-box domain"/>
    <property type="match status" value="1"/>
</dbReference>
<dbReference type="Pfam" id="PF02902">
    <property type="entry name" value="Peptidase_C48"/>
    <property type="match status" value="1"/>
</dbReference>
<feature type="region of interest" description="Disordered" evidence="5">
    <location>
        <begin position="728"/>
        <end position="750"/>
    </location>
</feature>
<dbReference type="PANTHER" id="PTHR33018">
    <property type="entry name" value="OS10G0338966 PROTEIN-RELATED"/>
    <property type="match status" value="1"/>
</dbReference>
<dbReference type="InterPro" id="IPR017451">
    <property type="entry name" value="F-box-assoc_interact_dom"/>
</dbReference>
<evidence type="ECO:0000313" key="8">
    <source>
        <dbReference type="Proteomes" id="UP001058974"/>
    </source>
</evidence>
<dbReference type="InterPro" id="IPR003653">
    <property type="entry name" value="Peptidase_C48_C"/>
</dbReference>
<dbReference type="InterPro" id="IPR006527">
    <property type="entry name" value="F-box-assoc_dom_typ1"/>
</dbReference>
<dbReference type="Gramene" id="Psat02G0005700-T1">
    <property type="protein sequence ID" value="KAI5432601.1"/>
    <property type="gene ID" value="KIW84_020057"/>
</dbReference>
<dbReference type="EMBL" id="JAMSHJ010000002">
    <property type="protein sequence ID" value="KAI5432601.1"/>
    <property type="molecule type" value="Genomic_DNA"/>
</dbReference>
<dbReference type="Pfam" id="PF07734">
    <property type="entry name" value="FBA_1"/>
    <property type="match status" value="1"/>
</dbReference>
<evidence type="ECO:0000259" key="6">
    <source>
        <dbReference type="PROSITE" id="PS50600"/>
    </source>
</evidence>
<reference evidence="7 8" key="1">
    <citation type="journal article" date="2022" name="Nat. Genet.">
        <title>Improved pea reference genome and pan-genome highlight genomic features and evolutionary characteristics.</title>
        <authorList>
            <person name="Yang T."/>
            <person name="Liu R."/>
            <person name="Luo Y."/>
            <person name="Hu S."/>
            <person name="Wang D."/>
            <person name="Wang C."/>
            <person name="Pandey M.K."/>
            <person name="Ge S."/>
            <person name="Xu Q."/>
            <person name="Li N."/>
            <person name="Li G."/>
            <person name="Huang Y."/>
            <person name="Saxena R.K."/>
            <person name="Ji Y."/>
            <person name="Li M."/>
            <person name="Yan X."/>
            <person name="He Y."/>
            <person name="Liu Y."/>
            <person name="Wang X."/>
            <person name="Xiang C."/>
            <person name="Varshney R.K."/>
            <person name="Ding H."/>
            <person name="Gao S."/>
            <person name="Zong X."/>
        </authorList>
    </citation>
    <scope>NUCLEOTIDE SEQUENCE [LARGE SCALE GENOMIC DNA]</scope>
    <source>
        <strain evidence="7 8">cv. Zhongwan 6</strain>
    </source>
</reference>
<dbReference type="InterPro" id="IPR036047">
    <property type="entry name" value="F-box-like_dom_sf"/>
</dbReference>
<evidence type="ECO:0000256" key="2">
    <source>
        <dbReference type="ARBA" id="ARBA00022670"/>
    </source>
</evidence>
<dbReference type="Proteomes" id="UP001058974">
    <property type="component" value="Chromosome 2"/>
</dbReference>
<feature type="coiled-coil region" evidence="4">
    <location>
        <begin position="753"/>
        <end position="780"/>
    </location>
</feature>
<dbReference type="Gene3D" id="3.40.395.10">
    <property type="entry name" value="Adenoviral Proteinase, Chain A"/>
    <property type="match status" value="1"/>
</dbReference>
<gene>
    <name evidence="7" type="ORF">KIW84_020057</name>
</gene>
<keyword evidence="4" id="KW-0175">Coiled coil</keyword>
<dbReference type="InterPro" id="IPR058352">
    <property type="entry name" value="DUF8039"/>
</dbReference>
<evidence type="ECO:0000313" key="7">
    <source>
        <dbReference type="EMBL" id="KAI5432601.1"/>
    </source>
</evidence>
<feature type="domain" description="Ubiquitin-like protease family profile" evidence="6">
    <location>
        <begin position="987"/>
        <end position="1159"/>
    </location>
</feature>